<gene>
    <name evidence="3" type="ORF">scyTo_0012836</name>
</gene>
<evidence type="ECO:0000259" key="2">
    <source>
        <dbReference type="PROSITE" id="PS51497"/>
    </source>
</evidence>
<dbReference type="InterPro" id="IPR015940">
    <property type="entry name" value="UBA"/>
</dbReference>
<reference evidence="3 4" key="1">
    <citation type="journal article" date="2018" name="Nat. Ecol. Evol.">
        <title>Shark genomes provide insights into elasmobranch evolution and the origin of vertebrates.</title>
        <authorList>
            <person name="Hara Y"/>
            <person name="Yamaguchi K"/>
            <person name="Onimaru K"/>
            <person name="Kadota M"/>
            <person name="Koyanagi M"/>
            <person name="Keeley SD"/>
            <person name="Tatsumi K"/>
            <person name="Tanaka K"/>
            <person name="Motone F"/>
            <person name="Kageyama Y"/>
            <person name="Nozu R"/>
            <person name="Adachi N"/>
            <person name="Nishimura O"/>
            <person name="Nakagawa R"/>
            <person name="Tanegashima C"/>
            <person name="Kiyatake I"/>
            <person name="Matsumoto R"/>
            <person name="Murakumo K"/>
            <person name="Nishida K"/>
            <person name="Terakita A"/>
            <person name="Kuratani S"/>
            <person name="Sato K"/>
            <person name="Hyodo S Kuraku.S."/>
        </authorList>
    </citation>
    <scope>NUCLEOTIDE SEQUENCE [LARGE SCALE GENOMIC DNA]</scope>
</reference>
<dbReference type="SUPFAM" id="SSF46934">
    <property type="entry name" value="UBA-like"/>
    <property type="match status" value="2"/>
</dbReference>
<dbReference type="InterPro" id="IPR023340">
    <property type="entry name" value="UMA"/>
</dbReference>
<dbReference type="GO" id="GO:0043162">
    <property type="term" value="P:ubiquitin-dependent protein catabolic process via the multivesicular body sorting pathway"/>
    <property type="evidence" value="ECO:0007669"/>
    <property type="project" value="InterPro"/>
</dbReference>
<protein>
    <recommendedName>
        <fullName evidence="5">UBA domain-containing protein</fullName>
    </recommendedName>
</protein>
<comment type="caution">
    <text evidence="3">The sequence shown here is derived from an EMBL/GenBank/DDBJ whole genome shotgun (WGS) entry which is preliminary data.</text>
</comment>
<accession>A0A401NJB7</accession>
<dbReference type="InterPro" id="IPR042575">
    <property type="entry name" value="UBAP1_C"/>
</dbReference>
<dbReference type="PANTHER" id="PTHR15960">
    <property type="entry name" value="LD44032P"/>
    <property type="match status" value="1"/>
</dbReference>
<dbReference type="InterPro" id="IPR038870">
    <property type="entry name" value="UBAP1"/>
</dbReference>
<evidence type="ECO:0000313" key="4">
    <source>
        <dbReference type="Proteomes" id="UP000288216"/>
    </source>
</evidence>
<dbReference type="AlphaFoldDB" id="A0A401NJB7"/>
<feature type="domain" description="UBA" evidence="1">
    <location>
        <begin position="466"/>
        <end position="513"/>
    </location>
</feature>
<dbReference type="Pfam" id="PF22567">
    <property type="entry name" value="UBA_9"/>
    <property type="match status" value="1"/>
</dbReference>
<dbReference type="STRING" id="75743.A0A401NJB7"/>
<dbReference type="InterPro" id="IPR009060">
    <property type="entry name" value="UBA-like_sf"/>
</dbReference>
<feature type="domain" description="UBA" evidence="1">
    <location>
        <begin position="404"/>
        <end position="445"/>
    </location>
</feature>
<dbReference type="PROSITE" id="PS50030">
    <property type="entry name" value="UBA"/>
    <property type="match status" value="2"/>
</dbReference>
<dbReference type="OrthoDB" id="2018023at2759"/>
<proteinExistence type="predicted"/>
<dbReference type="GO" id="GO:0043130">
    <property type="term" value="F:ubiquitin binding"/>
    <property type="evidence" value="ECO:0007669"/>
    <property type="project" value="InterPro"/>
</dbReference>
<dbReference type="PROSITE" id="PS51497">
    <property type="entry name" value="UMA"/>
    <property type="match status" value="1"/>
</dbReference>
<keyword evidence="4" id="KW-1185">Reference proteome</keyword>
<name>A0A401NJB7_SCYTO</name>
<dbReference type="GO" id="GO:0000813">
    <property type="term" value="C:ESCRT I complex"/>
    <property type="evidence" value="ECO:0007669"/>
    <property type="project" value="InterPro"/>
</dbReference>
<evidence type="ECO:0000313" key="3">
    <source>
        <dbReference type="EMBL" id="GCB60991.1"/>
    </source>
</evidence>
<dbReference type="Proteomes" id="UP000288216">
    <property type="component" value="Unassembled WGS sequence"/>
</dbReference>
<dbReference type="Gene3D" id="1.20.120.1920">
    <property type="entry name" value="UBAP1 SOUBA domain"/>
    <property type="match status" value="1"/>
</dbReference>
<dbReference type="PANTHER" id="PTHR15960:SF2">
    <property type="entry name" value="UBIQUITIN-ASSOCIATED PROTEIN 1"/>
    <property type="match status" value="1"/>
</dbReference>
<dbReference type="OMA" id="MTRFCEM"/>
<evidence type="ECO:0008006" key="5">
    <source>
        <dbReference type="Google" id="ProtNLM"/>
    </source>
</evidence>
<dbReference type="Pfam" id="PF21267">
    <property type="entry name" value="UBAP-1_UBA2"/>
    <property type="match status" value="1"/>
</dbReference>
<organism evidence="3 4">
    <name type="scientific">Scyliorhinus torazame</name>
    <name type="common">Cloudy catshark</name>
    <name type="synonym">Catulus torazame</name>
    <dbReference type="NCBI Taxonomy" id="75743"/>
    <lineage>
        <taxon>Eukaryota</taxon>
        <taxon>Metazoa</taxon>
        <taxon>Chordata</taxon>
        <taxon>Craniata</taxon>
        <taxon>Vertebrata</taxon>
        <taxon>Chondrichthyes</taxon>
        <taxon>Elasmobranchii</taxon>
        <taxon>Galeomorphii</taxon>
        <taxon>Galeoidea</taxon>
        <taxon>Carcharhiniformes</taxon>
        <taxon>Scyliorhinidae</taxon>
        <taxon>Scyliorhinus</taxon>
    </lineage>
</organism>
<dbReference type="EMBL" id="BFAA01006332">
    <property type="protein sequence ID" value="GCB60991.1"/>
    <property type="molecule type" value="Genomic_DNA"/>
</dbReference>
<sequence>MASRKSGSDFQNSGAAVSYLDDVPFKIGDKFKCPAKVGFPVGFCISDYSTLLREIDYDFSFEKKTIKWAEEIKQIKATQAAASLNRETSSVTAESEAFLERKSGIQYTGGPHPSAFPLTINPLLASLRHNNILTPMPANSKTVTQKDPSPPFTTKFNLADFESEEDPFDKLELKTLNDKEELKNILEVQASSRPMIIPQLDNGLDVQIVGSTDASPSPEVQASAEEATSDFKSLHKPNGLINLPQLENCEKVPFSAKVSLPSASTVSNIKSLSFPKLDSDENEQKTAKLTGTFHSTSLPNGTLFNSIKNCEQYKASSVNGHNFSVASICSSSSFELGIDNTTALLSSSRSDVSPVMSTTGTVNSSHNAAKLVNCGNQPAAEKITRTNRDASKRLECFDPLQALNPSERQCADTIVSMGYSCENVIKAMQKRGENLEQVLDYLFVHGRLCEQGFEPALVEQGLEMYQCSEPKTLEFLNLMSKFREMGFEQGDIKEVLVLHNNDQEKALEDLMTRAGAS</sequence>
<feature type="domain" description="UMA" evidence="2">
    <location>
        <begin position="20"/>
        <end position="66"/>
    </location>
</feature>
<dbReference type="CDD" id="cd14316">
    <property type="entry name" value="UBA2_UBAP1_like"/>
    <property type="match status" value="1"/>
</dbReference>
<dbReference type="InterPro" id="IPR049467">
    <property type="entry name" value="UBAP-1-like_UBA2"/>
</dbReference>
<evidence type="ECO:0000259" key="1">
    <source>
        <dbReference type="PROSITE" id="PS50030"/>
    </source>
</evidence>